<keyword evidence="3" id="KW-1185">Reference proteome</keyword>
<proteinExistence type="predicted"/>
<organism evidence="2 3">
    <name type="scientific">Marinobacterium mangrovicola</name>
    <dbReference type="NCBI Taxonomy" id="1476959"/>
    <lineage>
        <taxon>Bacteria</taxon>
        <taxon>Pseudomonadati</taxon>
        <taxon>Pseudomonadota</taxon>
        <taxon>Gammaproteobacteria</taxon>
        <taxon>Oceanospirillales</taxon>
        <taxon>Oceanospirillaceae</taxon>
        <taxon>Marinobacterium</taxon>
    </lineage>
</organism>
<feature type="region of interest" description="Disordered" evidence="1">
    <location>
        <begin position="103"/>
        <end position="129"/>
    </location>
</feature>
<evidence type="ECO:0000313" key="2">
    <source>
        <dbReference type="EMBL" id="TCK07385.1"/>
    </source>
</evidence>
<gene>
    <name evidence="2" type="ORF">CLV83_2251</name>
</gene>
<dbReference type="AlphaFoldDB" id="A0A4R1GKE6"/>
<feature type="compositionally biased region" description="Basic and acidic residues" evidence="1">
    <location>
        <begin position="103"/>
        <end position="117"/>
    </location>
</feature>
<dbReference type="EMBL" id="SMFU01000008">
    <property type="protein sequence ID" value="TCK07385.1"/>
    <property type="molecule type" value="Genomic_DNA"/>
</dbReference>
<evidence type="ECO:0008006" key="4">
    <source>
        <dbReference type="Google" id="ProtNLM"/>
    </source>
</evidence>
<dbReference type="OrthoDB" id="8527830at2"/>
<accession>A0A4R1GKE6</accession>
<evidence type="ECO:0000313" key="3">
    <source>
        <dbReference type="Proteomes" id="UP000294546"/>
    </source>
</evidence>
<comment type="caution">
    <text evidence="2">The sequence shown here is derived from an EMBL/GenBank/DDBJ whole genome shotgun (WGS) entry which is preliminary data.</text>
</comment>
<reference evidence="2 3" key="1">
    <citation type="submission" date="2019-03" db="EMBL/GenBank/DDBJ databases">
        <title>Genomic Encyclopedia of Archaeal and Bacterial Type Strains, Phase II (KMG-II): from individual species to whole genera.</title>
        <authorList>
            <person name="Goeker M."/>
        </authorList>
    </citation>
    <scope>NUCLEOTIDE SEQUENCE [LARGE SCALE GENOMIC DNA]</scope>
    <source>
        <strain evidence="2 3">DSM 27697</strain>
    </source>
</reference>
<evidence type="ECO:0000256" key="1">
    <source>
        <dbReference type="SAM" id="MobiDB-lite"/>
    </source>
</evidence>
<protein>
    <recommendedName>
        <fullName evidence="4">Tryptophan synthase subunit beta like protein</fullName>
    </recommendedName>
</protein>
<dbReference type="Proteomes" id="UP000294546">
    <property type="component" value="Unassembled WGS sequence"/>
</dbReference>
<sequence>MLYAQFDDQGKVKGLTESPQAGARAVSLRDPEVLEFLAMGNGGEGEEFDPDTFLEESDKATIRILEDLIDTLIGRHLIRFTDLPMPAQKKLLGRRLARSLAREEAGIDDRGQERENRGSILSDDDDSLF</sequence>
<dbReference type="RefSeq" id="WP_132291902.1">
    <property type="nucleotide sequence ID" value="NZ_SMFU01000008.1"/>
</dbReference>
<name>A0A4R1GKE6_9GAMM</name>